<evidence type="ECO:0000259" key="5">
    <source>
        <dbReference type="PROSITE" id="PS50172"/>
    </source>
</evidence>
<dbReference type="PROSITE" id="PS50172">
    <property type="entry name" value="BRCT"/>
    <property type="match status" value="2"/>
</dbReference>
<dbReference type="InterPro" id="IPR015125">
    <property type="entry name" value="53-BP1_Tudor"/>
</dbReference>
<evidence type="ECO:0000256" key="4">
    <source>
        <dbReference type="SAM" id="MobiDB-lite"/>
    </source>
</evidence>
<protein>
    <submittedName>
        <fullName evidence="6">TP53-binding protein 1-like</fullName>
    </submittedName>
</protein>
<dbReference type="InterPro" id="IPR001357">
    <property type="entry name" value="BRCT_dom"/>
</dbReference>
<dbReference type="Pfam" id="PF18428">
    <property type="entry name" value="BRCT_3"/>
    <property type="match status" value="1"/>
</dbReference>
<dbReference type="Gene3D" id="2.30.30.30">
    <property type="match status" value="1"/>
</dbReference>
<dbReference type="InterPro" id="IPR036420">
    <property type="entry name" value="BRCT_dom_sf"/>
</dbReference>
<feature type="compositionally biased region" description="Acidic residues" evidence="4">
    <location>
        <begin position="822"/>
        <end position="833"/>
    </location>
</feature>
<proteinExistence type="predicted"/>
<feature type="compositionally biased region" description="Basic and acidic residues" evidence="4">
    <location>
        <begin position="481"/>
        <end position="502"/>
    </location>
</feature>
<feature type="compositionally biased region" description="Low complexity" evidence="4">
    <location>
        <begin position="1483"/>
        <end position="1494"/>
    </location>
</feature>
<feature type="compositionally biased region" description="Basic and acidic residues" evidence="4">
    <location>
        <begin position="254"/>
        <end position="263"/>
    </location>
</feature>
<dbReference type="CDD" id="cd20383">
    <property type="entry name" value="Tudor_53BP1"/>
    <property type="match status" value="1"/>
</dbReference>
<feature type="region of interest" description="Disordered" evidence="4">
    <location>
        <begin position="378"/>
        <end position="440"/>
    </location>
</feature>
<evidence type="ECO:0000256" key="2">
    <source>
        <dbReference type="ARBA" id="ARBA00022763"/>
    </source>
</evidence>
<dbReference type="InterPro" id="IPR014722">
    <property type="entry name" value="Rib_uL2_dom2"/>
</dbReference>
<feature type="compositionally biased region" description="Polar residues" evidence="4">
    <location>
        <begin position="416"/>
        <end position="426"/>
    </location>
</feature>
<feature type="compositionally biased region" description="Polar residues" evidence="4">
    <location>
        <begin position="304"/>
        <end position="318"/>
    </location>
</feature>
<dbReference type="EMBL" id="JAHFZB010000024">
    <property type="protein sequence ID" value="KAK6475062.1"/>
    <property type="molecule type" value="Genomic_DNA"/>
</dbReference>
<organism evidence="6 7">
    <name type="scientific">Huso huso</name>
    <name type="common">Beluga</name>
    <name type="synonym">Acipenser huso</name>
    <dbReference type="NCBI Taxonomy" id="61971"/>
    <lineage>
        <taxon>Eukaryota</taxon>
        <taxon>Metazoa</taxon>
        <taxon>Chordata</taxon>
        <taxon>Craniata</taxon>
        <taxon>Vertebrata</taxon>
        <taxon>Euteleostomi</taxon>
        <taxon>Actinopterygii</taxon>
        <taxon>Chondrostei</taxon>
        <taxon>Acipenseriformes</taxon>
        <taxon>Acipenseridae</taxon>
        <taxon>Huso</taxon>
    </lineage>
</organism>
<dbReference type="PANTHER" id="PTHR15321">
    <property type="entry name" value="TUMOR SUPPRESSOR P53-BINDING PROTEIN 1"/>
    <property type="match status" value="1"/>
</dbReference>
<feature type="compositionally biased region" description="Polar residues" evidence="4">
    <location>
        <begin position="963"/>
        <end position="973"/>
    </location>
</feature>
<keyword evidence="2" id="KW-0227">DNA damage</keyword>
<evidence type="ECO:0000256" key="3">
    <source>
        <dbReference type="ARBA" id="ARBA00023242"/>
    </source>
</evidence>
<evidence type="ECO:0000313" key="7">
    <source>
        <dbReference type="Proteomes" id="UP001369086"/>
    </source>
</evidence>
<feature type="region of interest" description="Disordered" evidence="4">
    <location>
        <begin position="81"/>
        <end position="263"/>
    </location>
</feature>
<feature type="region of interest" description="Disordered" evidence="4">
    <location>
        <begin position="1764"/>
        <end position="1848"/>
    </location>
</feature>
<feature type="compositionally biased region" description="Acidic residues" evidence="4">
    <location>
        <begin position="1290"/>
        <end position="1311"/>
    </location>
</feature>
<feature type="region of interest" description="Disordered" evidence="4">
    <location>
        <begin position="297"/>
        <end position="318"/>
    </location>
</feature>
<feature type="compositionally biased region" description="Basic and acidic residues" evidence="4">
    <location>
        <begin position="887"/>
        <end position="899"/>
    </location>
</feature>
<dbReference type="CDD" id="cd17724">
    <property type="entry name" value="BRCT_p53bp1_rpt2"/>
    <property type="match status" value="1"/>
</dbReference>
<gene>
    <name evidence="6" type="ORF">HHUSO_G24475</name>
</gene>
<feature type="compositionally biased region" description="Basic and acidic residues" evidence="4">
    <location>
        <begin position="805"/>
        <end position="821"/>
    </location>
</feature>
<dbReference type="Proteomes" id="UP001369086">
    <property type="component" value="Unassembled WGS sequence"/>
</dbReference>
<feature type="compositionally biased region" description="Polar residues" evidence="4">
    <location>
        <begin position="163"/>
        <end position="190"/>
    </location>
</feature>
<comment type="subcellular location">
    <subcellularLocation>
        <location evidence="1">Nucleus</location>
    </subcellularLocation>
</comment>
<accession>A0ABR0YR39</accession>
<feature type="compositionally biased region" description="Polar residues" evidence="4">
    <location>
        <begin position="1205"/>
        <end position="1217"/>
    </location>
</feature>
<feature type="domain" description="BRCT" evidence="5">
    <location>
        <begin position="1984"/>
        <end position="2081"/>
    </location>
</feature>
<feature type="compositionally biased region" description="Polar residues" evidence="4">
    <location>
        <begin position="1335"/>
        <end position="1371"/>
    </location>
</feature>
<dbReference type="SMART" id="SM00292">
    <property type="entry name" value="BRCT"/>
    <property type="match status" value="2"/>
</dbReference>
<feature type="compositionally biased region" description="Acidic residues" evidence="4">
    <location>
        <begin position="537"/>
        <end position="548"/>
    </location>
</feature>
<feature type="region of interest" description="Disordered" evidence="4">
    <location>
        <begin position="1073"/>
        <end position="1131"/>
    </location>
</feature>
<feature type="domain" description="BRCT" evidence="5">
    <location>
        <begin position="1853"/>
        <end position="1969"/>
    </location>
</feature>
<keyword evidence="7" id="KW-1185">Reference proteome</keyword>
<feature type="region of interest" description="Disordered" evidence="4">
    <location>
        <begin position="452"/>
        <end position="589"/>
    </location>
</feature>
<evidence type="ECO:0000256" key="1">
    <source>
        <dbReference type="ARBA" id="ARBA00004123"/>
    </source>
</evidence>
<dbReference type="InterPro" id="IPR047252">
    <property type="entry name" value="TP53BP1-like"/>
</dbReference>
<dbReference type="SUPFAM" id="SSF52113">
    <property type="entry name" value="BRCT domain"/>
    <property type="match status" value="2"/>
</dbReference>
<feature type="region of interest" description="Disordered" evidence="4">
    <location>
        <begin position="1422"/>
        <end position="1620"/>
    </location>
</feature>
<feature type="compositionally biased region" description="Low complexity" evidence="4">
    <location>
        <begin position="1453"/>
        <end position="1464"/>
    </location>
</feature>
<feature type="compositionally biased region" description="Low complexity" evidence="4">
    <location>
        <begin position="452"/>
        <end position="463"/>
    </location>
</feature>
<comment type="caution">
    <text evidence="6">The sequence shown here is derived from an EMBL/GenBank/DDBJ whole genome shotgun (WGS) entry which is preliminary data.</text>
</comment>
<feature type="region of interest" description="Disordered" evidence="4">
    <location>
        <begin position="1162"/>
        <end position="1386"/>
    </location>
</feature>
<dbReference type="SUPFAM" id="SSF63748">
    <property type="entry name" value="Tudor/PWWP/MBT"/>
    <property type="match status" value="2"/>
</dbReference>
<name>A0ABR0YR39_HUSHU</name>
<dbReference type="Pfam" id="PF09038">
    <property type="entry name" value="53-BP1_Tudor"/>
    <property type="match status" value="1"/>
</dbReference>
<dbReference type="Gene3D" id="3.40.50.10190">
    <property type="entry name" value="BRCT domain"/>
    <property type="match status" value="2"/>
</dbReference>
<keyword evidence="3" id="KW-0539">Nucleus</keyword>
<dbReference type="InterPro" id="IPR047249">
    <property type="entry name" value="BRCT_p53bp1-like_rpt1"/>
</dbReference>
<feature type="compositionally biased region" description="Polar residues" evidence="4">
    <location>
        <begin position="1442"/>
        <end position="1452"/>
    </location>
</feature>
<feature type="region of interest" description="Disordered" evidence="4">
    <location>
        <begin position="674"/>
        <end position="1015"/>
    </location>
</feature>
<dbReference type="PANTHER" id="PTHR15321:SF3">
    <property type="entry name" value="TP53-BINDING PROTEIN 1"/>
    <property type="match status" value="1"/>
</dbReference>
<dbReference type="InterPro" id="IPR047250">
    <property type="entry name" value="BRCT_p53bp1-like_rpt2"/>
</dbReference>
<feature type="compositionally biased region" description="Basic and acidic residues" evidence="4">
    <location>
        <begin position="118"/>
        <end position="132"/>
    </location>
</feature>
<reference evidence="6 7" key="1">
    <citation type="submission" date="2021-05" db="EMBL/GenBank/DDBJ databases">
        <authorList>
            <person name="Zahm M."/>
            <person name="Klopp C."/>
            <person name="Cabau C."/>
            <person name="Kuhl H."/>
            <person name="Suciu R."/>
            <person name="Ciorpac M."/>
            <person name="Holostenco D."/>
            <person name="Gessner J."/>
            <person name="Wuertz S."/>
            <person name="Hohne C."/>
            <person name="Stock M."/>
            <person name="Gislard M."/>
            <person name="Lluch J."/>
            <person name="Milhes M."/>
            <person name="Lampietro C."/>
            <person name="Lopez Roques C."/>
            <person name="Donnadieu C."/>
            <person name="Du K."/>
            <person name="Schartl M."/>
            <person name="Guiguen Y."/>
        </authorList>
    </citation>
    <scope>NUCLEOTIDE SEQUENCE [LARGE SCALE GENOMIC DNA]</scope>
    <source>
        <strain evidence="6">Hh-F2</strain>
        <tissue evidence="6">Blood</tissue>
    </source>
</reference>
<feature type="region of interest" description="Disordered" evidence="4">
    <location>
        <begin position="1870"/>
        <end position="1889"/>
    </location>
</feature>
<feature type="compositionally biased region" description="Low complexity" evidence="4">
    <location>
        <begin position="560"/>
        <end position="573"/>
    </location>
</feature>
<dbReference type="CDD" id="cd17745">
    <property type="entry name" value="BRCT_p53bp1_rpt1"/>
    <property type="match status" value="1"/>
</dbReference>
<dbReference type="Gene3D" id="2.30.30.140">
    <property type="match status" value="1"/>
</dbReference>
<feature type="compositionally biased region" description="Basic and acidic residues" evidence="4">
    <location>
        <begin position="197"/>
        <end position="224"/>
    </location>
</feature>
<feature type="compositionally biased region" description="Low complexity" evidence="4">
    <location>
        <begin position="841"/>
        <end position="858"/>
    </location>
</feature>
<feature type="compositionally biased region" description="Polar residues" evidence="4">
    <location>
        <begin position="105"/>
        <end position="117"/>
    </location>
</feature>
<evidence type="ECO:0000313" key="6">
    <source>
        <dbReference type="EMBL" id="KAK6475062.1"/>
    </source>
</evidence>
<feature type="compositionally biased region" description="Polar residues" evidence="4">
    <location>
        <begin position="680"/>
        <end position="696"/>
    </location>
</feature>
<feature type="compositionally biased region" description="Low complexity" evidence="4">
    <location>
        <begin position="1233"/>
        <end position="1248"/>
    </location>
</feature>
<sequence>MGTYFTSACAAEFLAFSQSKLSRQSYMDPGDSDLDPGLSQLDTPCLIVEDSQPESAALEDDPDSGYRTLLARRLSSLQPHRHSPVLELISAPQGSKGPMGEESGEVQNDGHNASATLDSRKGHSSVDEEHSQVYEVCSPSSCNRAPAPPNSQPAEEEMEDGADSTTQPAQEKGTKMSQPSFGFLGMSQSQDVDEELEKSAESLGEPEKEGKTDSLGKAEGDKRSIGGNGLTSTDQDEACKRSEVTSSCSAVPEKASRGEKEMTIHRLLLGEGSEVEDSPDQEEDSEILSTQEDMFEQDAAGSGVDSTVSGSESRFTPVSTPVESLRLLHLSGQTTLVQESLSQYVSPIFFYCPSCMFEMGIPGCIYFLFFHKDDDEPMDTSLPAEEADQSGKMAEEPMETDQPPSRLEEASFLGPQASTPVSQNSPAFAVEPSLPVPTQPQFSHDVFALTQSVEGSRSSSSPERASKQQPQPPAEGPSRQPDAEAPKDPPTEEKRTDQREDSEPSQSEPSGAEEAFRLELSTNSECSAIPQPTGGAVDEEEEDDETTQIEELSGVVGAPSSNLLLSQGSLHSLQETPERAETPATVEPNDCNSLAKLPANAVPAVTSSLSKCSAVAVPTDTSSLPKPPVTVKPTDSKSLPKNSEVVDSGKTHSLPDAAEMLDATKSVSLQKASEMGALDKTSNVPKVPASVSSETAISLPKPSETVDLTNTSSSEKPDTVDLTLTSSLPQVPVETLDLTKTTTSGLPQEVPESEDKPRAPGIVKGLEADSPATATRVHEEPMEIQAGNVVVSSESQPEAAISSKDSYHEIRDEPLEKRSEDVVEETPEEEQEKMEEGVEGSGLCLALSQSQALSLGPEPMEEEEKSSERTGYPKSTDQPPCAQESILKQDSKEEKKSETENSFSSSVIVVEECERESFDKGSEKTPQQRKGEAGSSQPIIVESCPDDSPSILEIPEEKGGGTTKSSLAPTASARQDGEEPGQSKQMEEAGCAIEVEGQRGDKSLSDSSGDIPFHFTLPKEGELIHPAASATPPLIGQLKQRPRHSTPIEVGSCSDNAVVTGDVTRETAMATSDIMAEESGGEGAKQDSASTTAEHDGKLSLRMKLVTPVNEESPESARFSLQKPALSQEEGSVATATTVAMAVTSPQRSQSVFSRVCEAQRQVEVAGPGHPSTPTRGDPYRTPCSQDGDAGLEGQRAQRLKQISRSHALTSRSSLDIGQSGGTPQREEEPDSGSEGSQGHSGVSSSQSLPQERAMWASRRVKEIQTEALTPRPVEEAATQTERLGLPEKQEEEEEEEEGEEEDDDDDDEGDALERCSAAVQTDSPAKSQLRCRAVSQQTSFESSGPQNLQSRLRQRAVSQQTSFEAGSTQSLHDKGELELPLPQPVPGHSLRRHVRTIREVRTIVTRTITDVYYEDGREVDRTVTEESEEPVVDCRVLESDASPSRTGGSMTSGDLGDVSSLSSKTPSLQRSSSGASSGGAGTARTAGSGDTAGKFVIPLGRGTPTRHANQQKASAQMPEGPEGTVAGREEGDRAPGTPRGRGRRGRPPSRTSLSRECVVPAQRDGGPNPASSSSEEEAYTRVCVRPEQPPAHSAELSSPRGTLRRSDSPELPLLQPQFPDTSGGSSFVGLRVVAKWSSNGYFYSGCITQDTGAGRFRLLFDDGYECDVLGKDILLCDPIPLETEVTALSDDEYFSAGVVKGHKKEGTDFYYCVEKDGQRKWYRRMAVILSLEQGNRLREQFGLGPYEPVMPLTKASDISLDNLVEGKRKRRGNAVGSGTPTRGAADSPRGPGYAGKRKLISSEDDKSPAKRGRKSASPKTGRRGELCGTSESGGELPSDPADLVETHGPLPRSASLFLGYAFLLTASSETDRETNHPGSEGEDEYVETAPYNKRYTESQLRAGGGYILQNFNEGQCNAAYQTLLIADQHCRTRKYLLCLASGTPCVSHLWVRDSCHTNQLLNFRSYLLPAGLGLQNSIVDWHPRRSPFQSLKILLVSDRPLELWADLLMMGGASSVRQHNAATQNQEVAVGVFDLVVTDRSCPASVLKCAAALDLPVVSPEWMIQSLIAGERLGYTTHPQYKHDHTAT</sequence>
<feature type="region of interest" description="Disordered" evidence="4">
    <location>
        <begin position="618"/>
        <end position="655"/>
    </location>
</feature>